<sequence length="183" mass="19763">MSSPHSCTQSLPGSRGEGTAAVTVEEDSTQEMGQGLDHGVPYSISLQEGQVPHDTNRAQDGLRGEDTSVGSSNETCMASSLQQHKLEKLVANLVPAVLGSHPSYLHSFLGTYRALATTQQVLDLLFQRYGCILPYTYDDSGSLHQLKHYSTSSKPAGETLLDREPATPLLPETAPKPEQRTLL</sequence>
<dbReference type="Proteomes" id="UP001652581">
    <property type="component" value="Chromosome 11"/>
</dbReference>
<dbReference type="InterPro" id="IPR023578">
    <property type="entry name" value="Ras_GEF_dom_sf"/>
</dbReference>
<dbReference type="RefSeq" id="XP_072828491.1">
    <property type="nucleotide sequence ID" value="XM_072972390.1"/>
</dbReference>
<feature type="region of interest" description="Disordered" evidence="2">
    <location>
        <begin position="152"/>
        <end position="183"/>
    </location>
</feature>
<protein>
    <submittedName>
        <fullName evidence="5">Ral guanine nucleotide dissociation stimulator-like</fullName>
    </submittedName>
</protein>
<name>A0ABM5E5R1_VICPA</name>
<evidence type="ECO:0000259" key="3">
    <source>
        <dbReference type="PROSITE" id="PS50212"/>
    </source>
</evidence>
<evidence type="ECO:0000256" key="1">
    <source>
        <dbReference type="PROSITE-ProRule" id="PRU00135"/>
    </source>
</evidence>
<dbReference type="Gene3D" id="1.20.870.10">
    <property type="entry name" value="Son of sevenless (SoS) protein Chain: S domain 1"/>
    <property type="match status" value="1"/>
</dbReference>
<accession>A0ABM5E5R1</accession>
<keyword evidence="1" id="KW-0344">Guanine-nucleotide releasing factor</keyword>
<feature type="domain" description="N-terminal Ras-GEF" evidence="3">
    <location>
        <begin position="77"/>
        <end position="183"/>
    </location>
</feature>
<dbReference type="SUPFAM" id="SSF48366">
    <property type="entry name" value="Ras GEF"/>
    <property type="match status" value="1"/>
</dbReference>
<dbReference type="PANTHER" id="PTHR46793">
    <property type="entry name" value="1700018F24RIK PROTEIN-RELATED-RELATED"/>
    <property type="match status" value="1"/>
</dbReference>
<evidence type="ECO:0000256" key="2">
    <source>
        <dbReference type="SAM" id="MobiDB-lite"/>
    </source>
</evidence>
<organism evidence="4 5">
    <name type="scientific">Vicugna pacos</name>
    <name type="common">Alpaca</name>
    <name type="synonym">Lama pacos</name>
    <dbReference type="NCBI Taxonomy" id="30538"/>
    <lineage>
        <taxon>Eukaryota</taxon>
        <taxon>Metazoa</taxon>
        <taxon>Chordata</taxon>
        <taxon>Craniata</taxon>
        <taxon>Vertebrata</taxon>
        <taxon>Euteleostomi</taxon>
        <taxon>Mammalia</taxon>
        <taxon>Eutheria</taxon>
        <taxon>Laurasiatheria</taxon>
        <taxon>Artiodactyla</taxon>
        <taxon>Tylopoda</taxon>
        <taxon>Camelidae</taxon>
        <taxon>Vicugna</taxon>
    </lineage>
</organism>
<gene>
    <name evidence="5" type="primary">LOC140699901</name>
</gene>
<proteinExistence type="predicted"/>
<dbReference type="Pfam" id="PF00618">
    <property type="entry name" value="RasGEF_N"/>
    <property type="match status" value="1"/>
</dbReference>
<evidence type="ECO:0000313" key="4">
    <source>
        <dbReference type="Proteomes" id="UP001652581"/>
    </source>
</evidence>
<reference evidence="5" key="1">
    <citation type="submission" date="2025-08" db="UniProtKB">
        <authorList>
            <consortium name="RefSeq"/>
        </authorList>
    </citation>
    <scope>IDENTIFICATION</scope>
</reference>
<feature type="compositionally biased region" description="Basic and acidic residues" evidence="2">
    <location>
        <begin position="54"/>
        <end position="66"/>
    </location>
</feature>
<feature type="region of interest" description="Disordered" evidence="2">
    <location>
        <begin position="1"/>
        <end position="73"/>
    </location>
</feature>
<dbReference type="InterPro" id="IPR000651">
    <property type="entry name" value="Ras-like_Gua-exchang_fac_N"/>
</dbReference>
<dbReference type="PROSITE" id="PS50212">
    <property type="entry name" value="RASGEF_NTER"/>
    <property type="match status" value="1"/>
</dbReference>
<dbReference type="GeneID" id="140699901"/>
<keyword evidence="4" id="KW-1185">Reference proteome</keyword>
<evidence type="ECO:0000313" key="5">
    <source>
        <dbReference type="RefSeq" id="XP_072828491.1"/>
    </source>
</evidence>
<dbReference type="PANTHER" id="PTHR46793:SF3">
    <property type="entry name" value="RIKEN CDNA 4930596D02 GENE"/>
    <property type="match status" value="1"/>
</dbReference>
<feature type="compositionally biased region" description="Polar residues" evidence="2">
    <location>
        <begin position="1"/>
        <end position="12"/>
    </location>
</feature>